<reference evidence="2" key="1">
    <citation type="journal article" date="2019" name="Int. J. Syst. Evol. Microbiol.">
        <title>The Global Catalogue of Microorganisms (GCM) 10K type strain sequencing project: providing services to taxonomists for standard genome sequencing and annotation.</title>
        <authorList>
            <consortium name="The Broad Institute Genomics Platform"/>
            <consortium name="The Broad Institute Genome Sequencing Center for Infectious Disease"/>
            <person name="Wu L."/>
            <person name="Ma J."/>
        </authorList>
    </citation>
    <scope>NUCLEOTIDE SEQUENCE [LARGE SCALE GENOMIC DNA]</scope>
    <source>
        <strain evidence="2">KACC 11407</strain>
    </source>
</reference>
<dbReference type="RefSeq" id="WP_386755224.1">
    <property type="nucleotide sequence ID" value="NZ_JBHSNM010000003.1"/>
</dbReference>
<gene>
    <name evidence="1" type="ORF">ACFPN1_11940</name>
</gene>
<sequence length="113" mass="12159">MTASKAFAVTQRKLGSILILLLKAAAKAARFRPRHDLCRHPSASWIHLDLAFSLKAAAKAARFRPKPTFVVIPAQAGIHFDLAFRGSEAGKATWIPACAGMTSFASDDEPGLE</sequence>
<evidence type="ECO:0000313" key="1">
    <source>
        <dbReference type="EMBL" id="MFC5570772.1"/>
    </source>
</evidence>
<comment type="caution">
    <text evidence="1">The sequence shown here is derived from an EMBL/GenBank/DDBJ whole genome shotgun (WGS) entry which is preliminary data.</text>
</comment>
<proteinExistence type="predicted"/>
<evidence type="ECO:0000313" key="2">
    <source>
        <dbReference type="Proteomes" id="UP001596036"/>
    </source>
</evidence>
<keyword evidence="2" id="KW-1185">Reference proteome</keyword>
<dbReference type="Proteomes" id="UP001596036">
    <property type="component" value="Unassembled WGS sequence"/>
</dbReference>
<accession>A0ABW0SNY3</accession>
<dbReference type="EMBL" id="JBHSNM010000003">
    <property type="protein sequence ID" value="MFC5570772.1"/>
    <property type="molecule type" value="Genomic_DNA"/>
</dbReference>
<protein>
    <submittedName>
        <fullName evidence="1">Uncharacterized protein</fullName>
    </submittedName>
</protein>
<name>A0ABW0SNY3_9GAMM</name>
<organism evidence="1 2">
    <name type="scientific">Lysobacter yangpyeongensis</name>
    <dbReference type="NCBI Taxonomy" id="346182"/>
    <lineage>
        <taxon>Bacteria</taxon>
        <taxon>Pseudomonadati</taxon>
        <taxon>Pseudomonadota</taxon>
        <taxon>Gammaproteobacteria</taxon>
        <taxon>Lysobacterales</taxon>
        <taxon>Lysobacteraceae</taxon>
        <taxon>Lysobacter</taxon>
    </lineage>
</organism>